<accession>A0A8H6IM61</accession>
<keyword evidence="1" id="KW-0548">Nucleotidyltransferase</keyword>
<dbReference type="GO" id="GO:0003964">
    <property type="term" value="F:RNA-directed DNA polymerase activity"/>
    <property type="evidence" value="ECO:0007669"/>
    <property type="project" value="UniProtKB-KW"/>
</dbReference>
<dbReference type="EMBL" id="WIGN01000881">
    <property type="protein sequence ID" value="KAF6782661.1"/>
    <property type="molecule type" value="Genomic_DNA"/>
</dbReference>
<evidence type="ECO:0000313" key="1">
    <source>
        <dbReference type="EMBL" id="KAF6782661.1"/>
    </source>
</evidence>
<keyword evidence="1" id="KW-0695">RNA-directed DNA polymerase</keyword>
<keyword evidence="1" id="KW-0808">Transferase</keyword>
<gene>
    <name evidence="1" type="ORF">CSOJ01_15975</name>
</gene>
<proteinExistence type="predicted"/>
<organism evidence="1 2">
    <name type="scientific">Colletotrichum sojae</name>
    <dbReference type="NCBI Taxonomy" id="2175907"/>
    <lineage>
        <taxon>Eukaryota</taxon>
        <taxon>Fungi</taxon>
        <taxon>Dikarya</taxon>
        <taxon>Ascomycota</taxon>
        <taxon>Pezizomycotina</taxon>
        <taxon>Sordariomycetes</taxon>
        <taxon>Hypocreomycetidae</taxon>
        <taxon>Glomerellales</taxon>
        <taxon>Glomerellaceae</taxon>
        <taxon>Colletotrichum</taxon>
        <taxon>Colletotrichum orchidearum species complex</taxon>
    </lineage>
</organism>
<protein>
    <submittedName>
        <fullName evidence="1">Reverse transcriptase</fullName>
    </submittedName>
</protein>
<keyword evidence="2" id="KW-1185">Reference proteome</keyword>
<name>A0A8H6IM61_9PEZI</name>
<feature type="non-terminal residue" evidence="1">
    <location>
        <position position="311"/>
    </location>
</feature>
<reference evidence="1 2" key="1">
    <citation type="journal article" date="2020" name="Phytopathology">
        <title>Genome Sequence Resources of Colletotrichum truncatum, C. plurivorum, C. musicola, and C. sojae: Four Species Pathogenic to Soybean (Glycine max).</title>
        <authorList>
            <person name="Rogerio F."/>
            <person name="Boufleur T.R."/>
            <person name="Ciampi-Guillardi M."/>
            <person name="Sukno S.A."/>
            <person name="Thon M.R."/>
            <person name="Massola Junior N.S."/>
            <person name="Baroncelli R."/>
        </authorList>
    </citation>
    <scope>NUCLEOTIDE SEQUENCE [LARGE SCALE GENOMIC DNA]</scope>
    <source>
        <strain evidence="1 2">LFN0009</strain>
    </source>
</reference>
<dbReference type="AlphaFoldDB" id="A0A8H6IM61"/>
<sequence>MLDLTPERDARTRYVWHKVDRPSLCKTMASCLEARLGDPDRVGHAILDSNDSANDFAQKVVAAIREAVDAEVPTVLCNPANPRPQPVPRIVENRLKIEERALRILSGLQHGSPACKLQHRVWMESVKQTNRQLRITRTVRKRQRNDSQARTQSGLYSLAKRARSIGRIRGSAHMPRLKRADGTFCETDAQNALCYRQHVSHAVDICSIDLIDVELSPAAGATAAPVADGPPFSPPCQRYVCNSELFDGLAGLWHISVMHFRKPRDGTAFEGIPDIPILTFNNLIRESREGGLRVLGVKLDHALSWKWHIDH</sequence>
<evidence type="ECO:0000313" key="2">
    <source>
        <dbReference type="Proteomes" id="UP000652219"/>
    </source>
</evidence>
<comment type="caution">
    <text evidence="1">The sequence shown here is derived from an EMBL/GenBank/DDBJ whole genome shotgun (WGS) entry which is preliminary data.</text>
</comment>
<dbReference type="Proteomes" id="UP000652219">
    <property type="component" value="Unassembled WGS sequence"/>
</dbReference>